<name>A0ABS1EZJ8_9PROT</name>
<protein>
    <recommendedName>
        <fullName evidence="3">Transposase</fullName>
    </recommendedName>
</protein>
<dbReference type="EMBL" id="JAENHM010000013">
    <property type="protein sequence ID" value="MBK1836539.1"/>
    <property type="molecule type" value="Genomic_DNA"/>
</dbReference>
<dbReference type="Proteomes" id="UP000652760">
    <property type="component" value="Unassembled WGS sequence"/>
</dbReference>
<sequence length="103" mass="11338">MQLTARKATTNIGVIHDPGHAEPWIIAMSATPGYLKTLDYSARRAIEPMFSDFKSRGFGVADTQIQHPDRLARLLVMALALYTAVSTGHWDAATNPTPAEKRM</sequence>
<dbReference type="InterPro" id="IPR012337">
    <property type="entry name" value="RNaseH-like_sf"/>
</dbReference>
<evidence type="ECO:0000313" key="2">
    <source>
        <dbReference type="Proteomes" id="UP000652760"/>
    </source>
</evidence>
<keyword evidence="2" id="KW-1185">Reference proteome</keyword>
<comment type="caution">
    <text evidence="1">The sequence shown here is derived from an EMBL/GenBank/DDBJ whole genome shotgun (WGS) entry which is preliminary data.</text>
</comment>
<accession>A0ABS1EZJ8</accession>
<proteinExistence type="predicted"/>
<evidence type="ECO:0000313" key="1">
    <source>
        <dbReference type="EMBL" id="MBK1836539.1"/>
    </source>
</evidence>
<reference evidence="2" key="1">
    <citation type="submission" date="2021-01" db="EMBL/GenBank/DDBJ databases">
        <title>Genome public.</title>
        <authorList>
            <person name="Liu C."/>
            <person name="Sun Q."/>
        </authorList>
    </citation>
    <scope>NUCLEOTIDE SEQUENCE [LARGE SCALE GENOMIC DNA]</scope>
    <source>
        <strain evidence="2">YIM B02556</strain>
    </source>
</reference>
<dbReference type="SUPFAM" id="SSF53098">
    <property type="entry name" value="Ribonuclease H-like"/>
    <property type="match status" value="1"/>
</dbReference>
<gene>
    <name evidence="1" type="ORF">JHL17_03865</name>
</gene>
<organism evidence="1 2">
    <name type="scientific">Azospirillum endophyticum</name>
    <dbReference type="NCBI Taxonomy" id="2800326"/>
    <lineage>
        <taxon>Bacteria</taxon>
        <taxon>Pseudomonadati</taxon>
        <taxon>Pseudomonadota</taxon>
        <taxon>Alphaproteobacteria</taxon>
        <taxon>Rhodospirillales</taxon>
        <taxon>Azospirillaceae</taxon>
        <taxon>Azospirillum</taxon>
    </lineage>
</organism>
<evidence type="ECO:0008006" key="3">
    <source>
        <dbReference type="Google" id="ProtNLM"/>
    </source>
</evidence>